<dbReference type="PANTHER" id="PTHR42951:SF20">
    <property type="entry name" value="BETA LACTAMASE"/>
    <property type="match status" value="1"/>
</dbReference>
<dbReference type="InterPro" id="IPR050855">
    <property type="entry name" value="NDM-1-like"/>
</dbReference>
<evidence type="ECO:0000313" key="3">
    <source>
        <dbReference type="Proteomes" id="UP001500227"/>
    </source>
</evidence>
<dbReference type="Gene3D" id="3.60.15.10">
    <property type="entry name" value="Ribonuclease Z/Hydroxyacylglutathione hydrolase-like"/>
    <property type="match status" value="1"/>
</dbReference>
<keyword evidence="3" id="KW-1185">Reference proteome</keyword>
<proteinExistence type="predicted"/>
<dbReference type="SMART" id="SM00849">
    <property type="entry name" value="Lactamase_B"/>
    <property type="match status" value="1"/>
</dbReference>
<evidence type="ECO:0000313" key="2">
    <source>
        <dbReference type="EMBL" id="GAA5089462.1"/>
    </source>
</evidence>
<dbReference type="PANTHER" id="PTHR42951">
    <property type="entry name" value="METALLO-BETA-LACTAMASE DOMAIN-CONTAINING"/>
    <property type="match status" value="1"/>
</dbReference>
<protein>
    <submittedName>
        <fullName evidence="2">MBL fold metallo-hydrolase</fullName>
    </submittedName>
</protein>
<dbReference type="Proteomes" id="UP001500227">
    <property type="component" value="Unassembled WGS sequence"/>
</dbReference>
<dbReference type="Pfam" id="PF00753">
    <property type="entry name" value="Lactamase_B"/>
    <property type="match status" value="1"/>
</dbReference>
<accession>A0ABP9M1D9</accession>
<name>A0ABP9M1D9_9BURK</name>
<evidence type="ECO:0000259" key="1">
    <source>
        <dbReference type="SMART" id="SM00849"/>
    </source>
</evidence>
<dbReference type="CDD" id="cd16282">
    <property type="entry name" value="metallo-hydrolase-like_MBL-fold"/>
    <property type="match status" value="1"/>
</dbReference>
<sequence>MSTPKQFASHGDMEDKVVSFEKLSDNAYAYTAEGDPNTGVIIGDEAVMVIDTQATPVMAEDVIRRIREVTDKPIKYILLSHYHAVRVLGASAYNAQEIIASRDTYDLIVERGEEDKASEIGRFPRLFRAVESIPEGLTWPTMTFDGFMTVDLGNLEVQIMQVGRGHTKGDTIAWLPEQKILFAGDLVEYQSTPYAGDCYFREWPQTLDNLAEFEAEKMVPGRGPALKNPTEVRQALAGTRAFLTDLYTCVNQGVAAGKDLKTIYRETYDFMKPRYADWVIFDHCMPFDVSRAYDEVNGYEDPRIWTAERDIEMWKELEGN</sequence>
<dbReference type="InterPro" id="IPR036866">
    <property type="entry name" value="RibonucZ/Hydroxyglut_hydro"/>
</dbReference>
<dbReference type="RefSeq" id="WP_345370432.1">
    <property type="nucleotide sequence ID" value="NZ_BAABKD010000009.1"/>
</dbReference>
<dbReference type="EMBL" id="BAABKD010000009">
    <property type="protein sequence ID" value="GAA5089462.1"/>
    <property type="molecule type" value="Genomic_DNA"/>
</dbReference>
<reference evidence="3" key="1">
    <citation type="journal article" date="2019" name="Int. J. Syst. Evol. Microbiol.">
        <title>The Global Catalogue of Microorganisms (GCM) 10K type strain sequencing project: providing services to taxonomists for standard genome sequencing and annotation.</title>
        <authorList>
            <consortium name="The Broad Institute Genomics Platform"/>
            <consortium name="The Broad Institute Genome Sequencing Center for Infectious Disease"/>
            <person name="Wu L."/>
            <person name="Ma J."/>
        </authorList>
    </citation>
    <scope>NUCLEOTIDE SEQUENCE [LARGE SCALE GENOMIC DNA]</scope>
    <source>
        <strain evidence="3">JCM 18423</strain>
    </source>
</reference>
<dbReference type="InterPro" id="IPR001279">
    <property type="entry name" value="Metallo-B-lactamas"/>
</dbReference>
<dbReference type="SUPFAM" id="SSF56281">
    <property type="entry name" value="Metallo-hydrolase/oxidoreductase"/>
    <property type="match status" value="1"/>
</dbReference>
<feature type="domain" description="Metallo-beta-lactamase" evidence="1">
    <location>
        <begin position="35"/>
        <end position="222"/>
    </location>
</feature>
<gene>
    <name evidence="2" type="ORF">GCM10023337_12390</name>
</gene>
<comment type="caution">
    <text evidence="2">The sequence shown here is derived from an EMBL/GenBank/DDBJ whole genome shotgun (WGS) entry which is preliminary data.</text>
</comment>
<organism evidence="2 3">
    <name type="scientific">Paenalcaligenes hermetiae</name>
    <dbReference type="NCBI Taxonomy" id="1157987"/>
    <lineage>
        <taxon>Bacteria</taxon>
        <taxon>Pseudomonadati</taxon>
        <taxon>Pseudomonadota</taxon>
        <taxon>Betaproteobacteria</taxon>
        <taxon>Burkholderiales</taxon>
        <taxon>Alcaligenaceae</taxon>
        <taxon>Paenalcaligenes</taxon>
    </lineage>
</organism>